<dbReference type="Gene3D" id="3.40.50.720">
    <property type="entry name" value="NAD(P)-binding Rossmann-like Domain"/>
    <property type="match status" value="1"/>
</dbReference>
<dbReference type="InterPro" id="IPR036291">
    <property type="entry name" value="NAD(P)-bd_dom_sf"/>
</dbReference>
<evidence type="ECO:0000313" key="6">
    <source>
        <dbReference type="Proteomes" id="UP001518976"/>
    </source>
</evidence>
<dbReference type="InterPro" id="IPR015815">
    <property type="entry name" value="HIBADH-related"/>
</dbReference>
<comment type="similarity">
    <text evidence="1">Belongs to the HIBADH-related family.</text>
</comment>
<sequence>MTTDSTSASPLALLGLGDMGTALARAWLTAGHPLTVWNRTAAKAEPLVAEGARVAASAAEAVAAADLVVVCLLDDASVGEALAAAELTGKDVVNLTTGTPAQARERASWAGQRGARFLDGGIMAVPPMIGTPQAGGYIFYSGDHALFEQHRDTLAVPAATRYVGSDPGHAALHDVALLSAMTGMFAGITHAFALMRPEQEVKPTAFAPLLAEWLRAMLGMAESMAQQLESGDYAEGVTSNLAMMAAGNATLEATAEEQGVSGKLLDPFMASMRERVATGYGDEGLAGLVDMLRQR</sequence>
<dbReference type="InterPro" id="IPR006115">
    <property type="entry name" value="6PGDH_NADP-bd"/>
</dbReference>
<dbReference type="Pfam" id="PF21761">
    <property type="entry name" value="RedAm-like_C"/>
    <property type="match status" value="1"/>
</dbReference>
<comment type="caution">
    <text evidence="5">The sequence shown here is derived from an EMBL/GenBank/DDBJ whole genome shotgun (WGS) entry which is preliminary data.</text>
</comment>
<evidence type="ECO:0000313" key="5">
    <source>
        <dbReference type="EMBL" id="MBO8185365.1"/>
    </source>
</evidence>
<dbReference type="PANTHER" id="PTHR43580">
    <property type="entry name" value="OXIDOREDUCTASE GLYR1-RELATED"/>
    <property type="match status" value="1"/>
</dbReference>
<dbReference type="RefSeq" id="WP_209264184.1">
    <property type="nucleotide sequence ID" value="NZ_JAFFZN010000005.1"/>
</dbReference>
<keyword evidence="6" id="KW-1185">Reference proteome</keyword>
<feature type="domain" description="NADPH-dependent reductive aminase-like C-terminal" evidence="4">
    <location>
        <begin position="166"/>
        <end position="294"/>
    </location>
</feature>
<dbReference type="PANTHER" id="PTHR43580:SF2">
    <property type="entry name" value="CYTOKINE-LIKE NUCLEAR FACTOR N-PAC"/>
    <property type="match status" value="1"/>
</dbReference>
<evidence type="ECO:0000259" key="3">
    <source>
        <dbReference type="Pfam" id="PF03446"/>
    </source>
</evidence>
<name>A0ABS3WQI0_9ACTN</name>
<dbReference type="EMBL" id="JAFFZN010000005">
    <property type="protein sequence ID" value="MBO8185365.1"/>
    <property type="molecule type" value="Genomic_DNA"/>
</dbReference>
<accession>A0ABS3WQI0</accession>
<feature type="domain" description="6-phosphogluconate dehydrogenase NADP-binding" evidence="3">
    <location>
        <begin position="11"/>
        <end position="159"/>
    </location>
</feature>
<reference evidence="5 6" key="1">
    <citation type="submission" date="2021-02" db="EMBL/GenBank/DDBJ databases">
        <title>Streptomyces spirodelae sp. nov., isolated from duckweed.</title>
        <authorList>
            <person name="Saimee Y."/>
            <person name="Duangmal K."/>
        </authorList>
    </citation>
    <scope>NUCLEOTIDE SEQUENCE [LARGE SCALE GENOMIC DNA]</scope>
    <source>
        <strain evidence="5 6">DW4-2</strain>
    </source>
</reference>
<protein>
    <submittedName>
        <fullName evidence="5">NAD(P)-dependent oxidoreductase</fullName>
    </submittedName>
</protein>
<gene>
    <name evidence="5" type="ORF">JW592_07800</name>
</gene>
<dbReference type="Pfam" id="PF03446">
    <property type="entry name" value="NAD_binding_2"/>
    <property type="match status" value="1"/>
</dbReference>
<dbReference type="PIRSF" id="PIRSF000103">
    <property type="entry name" value="HIBADH"/>
    <property type="match status" value="1"/>
</dbReference>
<evidence type="ECO:0000256" key="1">
    <source>
        <dbReference type="ARBA" id="ARBA00009080"/>
    </source>
</evidence>
<organism evidence="5 6">
    <name type="scientific">Streptomyces spirodelae</name>
    <dbReference type="NCBI Taxonomy" id="2812904"/>
    <lineage>
        <taxon>Bacteria</taxon>
        <taxon>Bacillati</taxon>
        <taxon>Actinomycetota</taxon>
        <taxon>Actinomycetes</taxon>
        <taxon>Kitasatosporales</taxon>
        <taxon>Streptomycetaceae</taxon>
        <taxon>Streptomyces</taxon>
    </lineage>
</organism>
<dbReference type="InterPro" id="IPR013328">
    <property type="entry name" value="6PGD_dom2"/>
</dbReference>
<dbReference type="InterPro" id="IPR048666">
    <property type="entry name" value="RedAm-like_C"/>
</dbReference>
<dbReference type="SUPFAM" id="SSF51735">
    <property type="entry name" value="NAD(P)-binding Rossmann-fold domains"/>
    <property type="match status" value="1"/>
</dbReference>
<keyword evidence="2" id="KW-0560">Oxidoreductase</keyword>
<dbReference type="Proteomes" id="UP001518976">
    <property type="component" value="Unassembled WGS sequence"/>
</dbReference>
<dbReference type="InterPro" id="IPR051265">
    <property type="entry name" value="HIBADH-related_NP60_sf"/>
</dbReference>
<dbReference type="Gene3D" id="1.10.1040.10">
    <property type="entry name" value="N-(1-d-carboxylethyl)-l-norvaline Dehydrogenase, domain 2"/>
    <property type="match status" value="1"/>
</dbReference>
<proteinExistence type="inferred from homology"/>
<evidence type="ECO:0000256" key="2">
    <source>
        <dbReference type="ARBA" id="ARBA00023002"/>
    </source>
</evidence>
<evidence type="ECO:0000259" key="4">
    <source>
        <dbReference type="Pfam" id="PF21761"/>
    </source>
</evidence>